<feature type="transmembrane region" description="Helical" evidence="1">
    <location>
        <begin position="58"/>
        <end position="81"/>
    </location>
</feature>
<evidence type="ECO:0000313" key="2">
    <source>
        <dbReference type="EMBL" id="KAL1525017.1"/>
    </source>
</evidence>
<dbReference type="Proteomes" id="UP001515480">
    <property type="component" value="Unassembled WGS sequence"/>
</dbReference>
<keyword evidence="1" id="KW-1133">Transmembrane helix</keyword>
<feature type="transmembrane region" description="Helical" evidence="1">
    <location>
        <begin position="180"/>
        <end position="199"/>
    </location>
</feature>
<keyword evidence="1" id="KW-0472">Membrane</keyword>
<dbReference type="EMBL" id="JBGBPQ010000004">
    <property type="protein sequence ID" value="KAL1525017.1"/>
    <property type="molecule type" value="Genomic_DNA"/>
</dbReference>
<keyword evidence="1" id="KW-0812">Transmembrane</keyword>
<feature type="transmembrane region" description="Helical" evidence="1">
    <location>
        <begin position="152"/>
        <end position="174"/>
    </location>
</feature>
<accession>A0AB34JVZ6</accession>
<dbReference type="AlphaFoldDB" id="A0AB34JVZ6"/>
<sequence>MASLLAAASMAFVHAPPRAVPSFQRGVVHSIAPLVVPTIPPRHAPPILSKAEPPPLSAPLLIVDACVLVLYSLSVSIWMLITNGEAANPVAAMELDVDLREIALEMNSAVSIAFGWCIGGSIGGACDQEWVALELAEHEKAPLGVARLLRGWAIASPLALGMKALGVAAVVLPLGGGLAIWPPGVLLDLGGMLAVILLWRRLLVKGYLPGMWP</sequence>
<organism evidence="2 3">
    <name type="scientific">Prymnesium parvum</name>
    <name type="common">Toxic golden alga</name>
    <dbReference type="NCBI Taxonomy" id="97485"/>
    <lineage>
        <taxon>Eukaryota</taxon>
        <taxon>Haptista</taxon>
        <taxon>Haptophyta</taxon>
        <taxon>Prymnesiophyceae</taxon>
        <taxon>Prymnesiales</taxon>
        <taxon>Prymnesiaceae</taxon>
        <taxon>Prymnesium</taxon>
    </lineage>
</organism>
<proteinExistence type="predicted"/>
<evidence type="ECO:0000256" key="1">
    <source>
        <dbReference type="SAM" id="Phobius"/>
    </source>
</evidence>
<comment type="caution">
    <text evidence="2">The sequence shown here is derived from an EMBL/GenBank/DDBJ whole genome shotgun (WGS) entry which is preliminary data.</text>
</comment>
<name>A0AB34JVZ6_PRYPA</name>
<reference evidence="2 3" key="1">
    <citation type="journal article" date="2024" name="Science">
        <title>Giant polyketide synthase enzymes in the biosynthesis of giant marine polyether toxins.</title>
        <authorList>
            <person name="Fallon T.R."/>
            <person name="Shende V.V."/>
            <person name="Wierzbicki I.H."/>
            <person name="Pendleton A.L."/>
            <person name="Watervoot N.F."/>
            <person name="Auber R.P."/>
            <person name="Gonzalez D.J."/>
            <person name="Wisecaver J.H."/>
            <person name="Moore B.S."/>
        </authorList>
    </citation>
    <scope>NUCLEOTIDE SEQUENCE [LARGE SCALE GENOMIC DNA]</scope>
    <source>
        <strain evidence="2 3">12B1</strain>
    </source>
</reference>
<gene>
    <name evidence="2" type="ORF">AB1Y20_019892</name>
</gene>
<protein>
    <submittedName>
        <fullName evidence="2">Uncharacterized protein</fullName>
    </submittedName>
</protein>
<keyword evidence="3" id="KW-1185">Reference proteome</keyword>
<evidence type="ECO:0000313" key="3">
    <source>
        <dbReference type="Proteomes" id="UP001515480"/>
    </source>
</evidence>